<proteinExistence type="predicted"/>
<accession>A0A5B8IDH0</accession>
<organism evidence="2">
    <name type="scientific">Mimiviridae sp. ChoanoV1</name>
    <dbReference type="NCBI Taxonomy" id="2596887"/>
    <lineage>
        <taxon>Viruses</taxon>
        <taxon>Varidnaviria</taxon>
        <taxon>Bamfordvirae</taxon>
        <taxon>Nucleocytoviricota</taxon>
        <taxon>Megaviricetes</taxon>
        <taxon>Imitervirales</taxon>
        <taxon>Schizomimiviridae</taxon>
    </lineage>
</organism>
<protein>
    <submittedName>
        <fullName evidence="2">Uncharacterized protein</fullName>
    </submittedName>
</protein>
<evidence type="ECO:0000256" key="1">
    <source>
        <dbReference type="SAM" id="MobiDB-lite"/>
    </source>
</evidence>
<gene>
    <name evidence="2" type="ORF">1_191</name>
</gene>
<name>A0A5B8IDH0_9VIRU</name>
<feature type="region of interest" description="Disordered" evidence="1">
    <location>
        <begin position="239"/>
        <end position="409"/>
    </location>
</feature>
<reference evidence="2" key="1">
    <citation type="submission" date="2018-11" db="EMBL/GenBank/DDBJ databases">
        <title>A distinct lineage of giant viruses engineers rhodopsin photosystems in predatory marine eukaryotes.</title>
        <authorList>
            <person name="Needham D.M."/>
            <person name="Yoshizawa S."/>
            <person name="Hosaka T."/>
            <person name="Poirier C."/>
            <person name="Choi C.-J."/>
            <person name="Hehenberger E."/>
            <person name="Irwin N.A.T."/>
            <person name="Wilken S."/>
            <person name="Yung C.-M."/>
            <person name="Bachy C."/>
            <person name="Kurihara R."/>
            <person name="Nakajima Y."/>
            <person name="Kojima K."/>
            <person name="Kimura-Someya T."/>
            <person name="Leonard G."/>
            <person name="Malmstrom R.R."/>
            <person name="Mende D."/>
            <person name="Olson D.K."/>
            <person name="Sudo Y."/>
            <person name="Sudek S."/>
            <person name="Richards T.A."/>
            <person name="DeLong E.F."/>
            <person name="Keeling P.J."/>
            <person name="Santoro A.E."/>
            <person name="Shirouzu M."/>
            <person name="Iwasaki W."/>
            <person name="Worden A.Z."/>
        </authorList>
    </citation>
    <scope>NUCLEOTIDE SEQUENCE</scope>
</reference>
<feature type="compositionally biased region" description="Polar residues" evidence="1">
    <location>
        <begin position="239"/>
        <end position="258"/>
    </location>
</feature>
<feature type="compositionally biased region" description="Basic and acidic residues" evidence="1">
    <location>
        <begin position="17"/>
        <end position="76"/>
    </location>
</feature>
<dbReference type="EMBL" id="MK250085">
    <property type="protein sequence ID" value="QDY51806.1"/>
    <property type="molecule type" value="Genomic_DNA"/>
</dbReference>
<feature type="compositionally biased region" description="Basic residues" evidence="1">
    <location>
        <begin position="370"/>
        <end position="398"/>
    </location>
</feature>
<sequence>MSSKFKNSKSGASTELRLQEKQRKEAEKHRKEVERIKRMKERKREEERIKREEEQRKREQEQMKREEEQRKNHEKSEIVRQGFANETVCWGGEVKKADGTKEILEGEYEVASSDDHIYKLLKKKEDGTYKYYPKEGGPIHISVHHAIGGKPTKIHLKLGTREKKKIREFSSVERDGQITSPCRGHMYNNKSNKKLNRFENICDVLWENWVIEHSEKYLGTQEGSFKNNFGFVNNGKTSSIAPGTNVSVSNNEGGTNATGAPDASAENNGTGASAIPDASVGNNGSGDNSYEAPSPPEGVPFEPKRTRPLATYFTPGDAGSIPEFFNNAEEKNSIEEGLGSGNTENGKKIPVLGKISNKKSKSIKGNKGSKTSKAKKGSKTSKAKKGSKTNKGSKNKKSSSKEVYNSWKDGSDVYKNTKGFYIIQYNPKKNLEYKKYLPNYSKTKKVKYKLKLKKVK</sequence>
<feature type="region of interest" description="Disordered" evidence="1">
    <location>
        <begin position="1"/>
        <end position="76"/>
    </location>
</feature>
<evidence type="ECO:0000313" key="2">
    <source>
        <dbReference type="EMBL" id="QDY51806.1"/>
    </source>
</evidence>
<feature type="compositionally biased region" description="Polar residues" evidence="1">
    <location>
        <begin position="1"/>
        <end position="13"/>
    </location>
</feature>